<feature type="binding site" evidence="8">
    <location>
        <position position="9"/>
    </location>
    <ligand>
        <name>ATP</name>
        <dbReference type="ChEBI" id="CHEBI:30616"/>
    </ligand>
</feature>
<keyword evidence="7 8" id="KW-0067">ATP-binding</keyword>
<dbReference type="Proteomes" id="UP000617979">
    <property type="component" value="Unassembled WGS sequence"/>
</dbReference>
<dbReference type="EC" id="2.7.2.11" evidence="8"/>
<evidence type="ECO:0000256" key="1">
    <source>
        <dbReference type="ARBA" id="ARBA00022490"/>
    </source>
</evidence>
<dbReference type="PANTHER" id="PTHR43654:SF1">
    <property type="entry name" value="ISOPENTENYL PHOSPHATE KINASE"/>
    <property type="match status" value="1"/>
</dbReference>
<feature type="binding site" evidence="8">
    <location>
        <position position="49"/>
    </location>
    <ligand>
        <name>substrate</name>
    </ligand>
</feature>
<dbReference type="Pfam" id="PF01472">
    <property type="entry name" value="PUA"/>
    <property type="match status" value="1"/>
</dbReference>
<evidence type="ECO:0000256" key="6">
    <source>
        <dbReference type="ARBA" id="ARBA00022777"/>
    </source>
</evidence>
<keyword evidence="6 8" id="KW-0418">Kinase</keyword>
<dbReference type="Gene3D" id="3.40.1160.10">
    <property type="entry name" value="Acetylglutamate kinase-like"/>
    <property type="match status" value="1"/>
</dbReference>
<dbReference type="RefSeq" id="WP_188429109.1">
    <property type="nucleotide sequence ID" value="NZ_BMEX01000001.1"/>
</dbReference>
<dbReference type="SUPFAM" id="SSF88697">
    <property type="entry name" value="PUA domain-like"/>
    <property type="match status" value="1"/>
</dbReference>
<dbReference type="CDD" id="cd04242">
    <property type="entry name" value="AAK_G5K_ProB"/>
    <property type="match status" value="1"/>
</dbReference>
<dbReference type="HAMAP" id="MF_00456">
    <property type="entry name" value="ProB"/>
    <property type="match status" value="1"/>
</dbReference>
<keyword evidence="5 8" id="KW-0547">Nucleotide-binding</keyword>
<accession>A0ABQ1G0U2</accession>
<evidence type="ECO:0000256" key="8">
    <source>
        <dbReference type="HAMAP-Rule" id="MF_00456"/>
    </source>
</evidence>
<keyword evidence="1 8" id="KW-0963">Cytoplasm</keyword>
<dbReference type="CDD" id="cd21157">
    <property type="entry name" value="PUA_G5K"/>
    <property type="match status" value="1"/>
</dbReference>
<comment type="subcellular location">
    <subcellularLocation>
        <location evidence="8">Cytoplasm</location>
    </subcellularLocation>
</comment>
<dbReference type="Gene3D" id="2.30.130.10">
    <property type="entry name" value="PUA domain"/>
    <property type="match status" value="1"/>
</dbReference>
<organism evidence="10 11">
    <name type="scientific">Kroppenstedtia guangzhouensis</name>
    <dbReference type="NCBI Taxonomy" id="1274356"/>
    <lineage>
        <taxon>Bacteria</taxon>
        <taxon>Bacillati</taxon>
        <taxon>Bacillota</taxon>
        <taxon>Bacilli</taxon>
        <taxon>Bacillales</taxon>
        <taxon>Thermoactinomycetaceae</taxon>
        <taxon>Kroppenstedtia</taxon>
    </lineage>
</organism>
<evidence type="ECO:0000256" key="5">
    <source>
        <dbReference type="ARBA" id="ARBA00022741"/>
    </source>
</evidence>
<comment type="catalytic activity">
    <reaction evidence="8">
        <text>L-glutamate + ATP = L-glutamyl 5-phosphate + ADP</text>
        <dbReference type="Rhea" id="RHEA:14877"/>
        <dbReference type="ChEBI" id="CHEBI:29985"/>
        <dbReference type="ChEBI" id="CHEBI:30616"/>
        <dbReference type="ChEBI" id="CHEBI:58274"/>
        <dbReference type="ChEBI" id="CHEBI:456216"/>
        <dbReference type="EC" id="2.7.2.11"/>
    </reaction>
</comment>
<dbReference type="InterPro" id="IPR015947">
    <property type="entry name" value="PUA-like_sf"/>
</dbReference>
<dbReference type="PIRSF" id="PIRSF000729">
    <property type="entry name" value="GK"/>
    <property type="match status" value="1"/>
</dbReference>
<name>A0ABQ1G0U2_9BACL</name>
<dbReference type="InterPro" id="IPR001048">
    <property type="entry name" value="Asp/Glu/Uridylate_kinase"/>
</dbReference>
<dbReference type="InterPro" id="IPR001057">
    <property type="entry name" value="Glu/AcGlu_kinase"/>
</dbReference>
<reference evidence="11" key="1">
    <citation type="journal article" date="2019" name="Int. J. Syst. Evol. Microbiol.">
        <title>The Global Catalogue of Microorganisms (GCM) 10K type strain sequencing project: providing services to taxonomists for standard genome sequencing and annotation.</title>
        <authorList>
            <consortium name="The Broad Institute Genomics Platform"/>
            <consortium name="The Broad Institute Genome Sequencing Center for Infectious Disease"/>
            <person name="Wu L."/>
            <person name="Ma J."/>
        </authorList>
    </citation>
    <scope>NUCLEOTIDE SEQUENCE [LARGE SCALE GENOMIC DNA]</scope>
    <source>
        <strain evidence="11">CGMCC 1.12404</strain>
    </source>
</reference>
<feature type="binding site" evidence="8">
    <location>
        <position position="148"/>
    </location>
    <ligand>
        <name>substrate</name>
    </ligand>
</feature>
<dbReference type="InterPro" id="IPR036393">
    <property type="entry name" value="AceGlu_kinase-like_sf"/>
</dbReference>
<dbReference type="PANTHER" id="PTHR43654">
    <property type="entry name" value="GLUTAMATE 5-KINASE"/>
    <property type="match status" value="1"/>
</dbReference>
<feature type="binding site" evidence="8">
    <location>
        <begin position="168"/>
        <end position="169"/>
    </location>
    <ligand>
        <name>ATP</name>
        <dbReference type="ChEBI" id="CHEBI:30616"/>
    </ligand>
</feature>
<dbReference type="SMART" id="SM00359">
    <property type="entry name" value="PUA"/>
    <property type="match status" value="1"/>
</dbReference>
<dbReference type="InterPro" id="IPR019797">
    <property type="entry name" value="Glutamate_5-kinase_CS"/>
</dbReference>
<keyword evidence="11" id="KW-1185">Reference proteome</keyword>
<keyword evidence="4 8" id="KW-0808">Transferase</keyword>
<evidence type="ECO:0000256" key="2">
    <source>
        <dbReference type="ARBA" id="ARBA00022605"/>
    </source>
</evidence>
<dbReference type="InterPro" id="IPR011529">
    <property type="entry name" value="Glu_5kinase"/>
</dbReference>
<gene>
    <name evidence="8 10" type="primary">proB</name>
    <name evidence="10" type="ORF">GCM10007416_03240</name>
</gene>
<comment type="pathway">
    <text evidence="8">Amino-acid biosynthesis; L-proline biosynthesis; L-glutamate 5-semialdehyde from L-glutamate: step 1/2.</text>
</comment>
<dbReference type="InterPro" id="IPR005715">
    <property type="entry name" value="Glu_5kinase/COase_Synthase"/>
</dbReference>
<dbReference type="EMBL" id="BMEX01000001">
    <property type="protein sequence ID" value="GGA33868.1"/>
    <property type="molecule type" value="Genomic_DNA"/>
</dbReference>
<feature type="binding site" evidence="8">
    <location>
        <begin position="210"/>
        <end position="216"/>
    </location>
    <ligand>
        <name>ATP</name>
        <dbReference type="ChEBI" id="CHEBI:30616"/>
    </ligand>
</feature>
<dbReference type="PROSITE" id="PS00902">
    <property type="entry name" value="GLUTAMATE_5_KINASE"/>
    <property type="match status" value="1"/>
</dbReference>
<comment type="function">
    <text evidence="8">Catalyzes the transfer of a phosphate group to glutamate to form L-glutamate 5-phosphate.</text>
</comment>
<keyword evidence="3 8" id="KW-0641">Proline biosynthesis</keyword>
<dbReference type="InterPro" id="IPR002478">
    <property type="entry name" value="PUA"/>
</dbReference>
<evidence type="ECO:0000256" key="7">
    <source>
        <dbReference type="ARBA" id="ARBA00022840"/>
    </source>
</evidence>
<dbReference type="Pfam" id="PF00696">
    <property type="entry name" value="AA_kinase"/>
    <property type="match status" value="1"/>
</dbReference>
<feature type="domain" description="PUA" evidence="9">
    <location>
        <begin position="277"/>
        <end position="359"/>
    </location>
</feature>
<dbReference type="SUPFAM" id="SSF53633">
    <property type="entry name" value="Carbamate kinase-like"/>
    <property type="match status" value="1"/>
</dbReference>
<dbReference type="PROSITE" id="PS50890">
    <property type="entry name" value="PUA"/>
    <property type="match status" value="1"/>
</dbReference>
<dbReference type="InterPro" id="IPR041739">
    <property type="entry name" value="G5K_ProB"/>
</dbReference>
<keyword evidence="2 8" id="KW-0028">Amino-acid biosynthesis</keyword>
<evidence type="ECO:0000313" key="11">
    <source>
        <dbReference type="Proteomes" id="UP000617979"/>
    </source>
</evidence>
<sequence>MNHKTVIVKIGTSSLTDDSGKLDPEALQTHAEALTRLKQAGTRVVLVSSGAVAAGFHELGLTHRPCSLAEKQASAAIGQGHLVQRYREAFATHGEICAQVLLTRSDFDHRIRFLNALHTLQLLLERDIIPVINENDSVAGDEIRWGDNDILAALVAGLLQADWLLFVTDTDGLYTANPLDHPQAEKIRRIPPFHGSMPAQVDNSKSRLGSGGMRSKLIAARKASRAGIRVYIGTAGKTPGWMLDAVKGRGSGTYMDAEPRRSSRKEQWIAAHSRPRGHLKVDDGAAQALVERGKSLLPCGVVEVGGDFEAGEIVEVAGPDGTLGRGVARFSAPLLRRVKGWSTREISRLIPNHPEEVIHRNDWVSFRGEAPSTNRSPQEASR</sequence>
<proteinExistence type="inferred from homology"/>
<comment type="similarity">
    <text evidence="8">Belongs to the glutamate 5-kinase family.</text>
</comment>
<evidence type="ECO:0000256" key="3">
    <source>
        <dbReference type="ARBA" id="ARBA00022650"/>
    </source>
</evidence>
<dbReference type="NCBIfam" id="TIGR01027">
    <property type="entry name" value="proB"/>
    <property type="match status" value="1"/>
</dbReference>
<dbReference type="InterPro" id="IPR036974">
    <property type="entry name" value="PUA_sf"/>
</dbReference>
<feature type="binding site" evidence="8">
    <location>
        <position position="136"/>
    </location>
    <ligand>
        <name>substrate</name>
    </ligand>
</feature>
<evidence type="ECO:0000256" key="4">
    <source>
        <dbReference type="ARBA" id="ARBA00022679"/>
    </source>
</evidence>
<evidence type="ECO:0000313" key="10">
    <source>
        <dbReference type="EMBL" id="GGA33868.1"/>
    </source>
</evidence>
<protein>
    <recommendedName>
        <fullName evidence="8">Glutamate 5-kinase</fullName>
        <ecNumber evidence="8">2.7.2.11</ecNumber>
    </recommendedName>
    <alternativeName>
        <fullName evidence="8">Gamma-glutamyl kinase</fullName>
        <shortName evidence="8">GK</shortName>
    </alternativeName>
</protein>
<comment type="caution">
    <text evidence="10">The sequence shown here is derived from an EMBL/GenBank/DDBJ whole genome shotgun (WGS) entry which is preliminary data.</text>
</comment>
<evidence type="ECO:0000259" key="9">
    <source>
        <dbReference type="SMART" id="SM00359"/>
    </source>
</evidence>
<dbReference type="PRINTS" id="PR00474">
    <property type="entry name" value="GLU5KINASE"/>
</dbReference>